<dbReference type="FunFam" id="1.25.40.10:FF:000348">
    <property type="entry name" value="Pentatricopeptide repeat-containing protein chloroplastic"/>
    <property type="match status" value="1"/>
</dbReference>
<reference evidence="3" key="1">
    <citation type="submission" date="2023-05" db="EMBL/GenBank/DDBJ databases">
        <title>Nepenthes gracilis genome sequencing.</title>
        <authorList>
            <person name="Fukushima K."/>
        </authorList>
    </citation>
    <scope>NUCLEOTIDE SEQUENCE</scope>
    <source>
        <strain evidence="3">SING2019-196</strain>
    </source>
</reference>
<dbReference type="InterPro" id="IPR011990">
    <property type="entry name" value="TPR-like_helical_dom_sf"/>
</dbReference>
<sequence length="708" mass="80428">MLLCLPASLPKACFCCWHRKFWSLSPRRLFAHPHHPRNPLFSGPTKTQYLFHSLKGLTTISSPVIRKWNSDASIIITNPTLLLLEKCSTMSQLKQIQAHMTRIGLFFHIFPVSRIIYICALSDFSDINYAHLIFEHIAQPNVYIWNTMIRGYCTAQNPLMSLHFFRRMVRESVGMDSGSFVFALKACGKFLDIQEGCLVHCQIWKLGFDSDLLVQNGLIHFYAENGSLGNARKVFDGCSWRDVVTWTAMIDAYVQQNIPDEALRLFDSMVCSDVAPNEITMIAVLSACSRKRDLCLGKSLCEYMEKKNICCSLNLMNAMLDMYIKCGCLVTARQLFDGMEVKDVFSWTSMINCYAKYGDLDLARKFFNETPMKNVVSWNAMIAGYSQNNRPIEAIELFHDMVEAGLVPTEATLVSVLSSCAQSGCLDLGRWMHHYYIYQKRVKFSLVLTNAFIDMYAKCGSIDMAEKLFDEMPERDLVSWNSMIVGFADHGHANKALILFEKMKDLGIKPDEITFIGVLSACSHGGLVSKGRGYFLHMESIFGLEPKVEHYACMIDLFGRVGMLEVAYHFMESMPMEPDEASWGALLNACRMHGNANLGKLAADKLIDLDPEDSGIYVLLANLCATNKKWGDVRTVRIMMRQRGIKKTPGHSSIEVEGKCHEFLVADKSHPQSKYIYKMLDEIFLVSKMVEHSQNNCYENEDTFFSNF</sequence>
<evidence type="ECO:0008006" key="5">
    <source>
        <dbReference type="Google" id="ProtNLM"/>
    </source>
</evidence>
<accession>A0AAD3Y0H0</accession>
<comment type="caution">
    <text evidence="3">The sequence shown here is derived from an EMBL/GenBank/DDBJ whole genome shotgun (WGS) entry which is preliminary data.</text>
</comment>
<dbReference type="Gene3D" id="1.25.40.10">
    <property type="entry name" value="Tetratricopeptide repeat domain"/>
    <property type="match status" value="5"/>
</dbReference>
<feature type="repeat" description="PPR" evidence="2">
    <location>
        <begin position="476"/>
        <end position="510"/>
    </location>
</feature>
<feature type="repeat" description="PPR" evidence="2">
    <location>
        <begin position="141"/>
        <end position="175"/>
    </location>
</feature>
<keyword evidence="4" id="KW-1185">Reference proteome</keyword>
<proteinExistence type="predicted"/>
<protein>
    <recommendedName>
        <fullName evidence="5">Pentatricopeptide repeat-containing protein At2g22410, mitochondrial-like</fullName>
    </recommendedName>
</protein>
<keyword evidence="1" id="KW-0677">Repeat</keyword>
<dbReference type="InterPro" id="IPR046960">
    <property type="entry name" value="PPR_At4g14850-like_plant"/>
</dbReference>
<feature type="repeat" description="PPR" evidence="2">
    <location>
        <begin position="445"/>
        <end position="475"/>
    </location>
</feature>
<organism evidence="3 4">
    <name type="scientific">Nepenthes gracilis</name>
    <name type="common">Slender pitcher plant</name>
    <dbReference type="NCBI Taxonomy" id="150966"/>
    <lineage>
        <taxon>Eukaryota</taxon>
        <taxon>Viridiplantae</taxon>
        <taxon>Streptophyta</taxon>
        <taxon>Embryophyta</taxon>
        <taxon>Tracheophyta</taxon>
        <taxon>Spermatophyta</taxon>
        <taxon>Magnoliopsida</taxon>
        <taxon>eudicotyledons</taxon>
        <taxon>Gunneridae</taxon>
        <taxon>Pentapetalae</taxon>
        <taxon>Caryophyllales</taxon>
        <taxon>Nepenthaceae</taxon>
        <taxon>Nepenthes</taxon>
    </lineage>
</organism>
<dbReference type="SUPFAM" id="SSF48452">
    <property type="entry name" value="TPR-like"/>
    <property type="match status" value="1"/>
</dbReference>
<dbReference type="FunFam" id="1.25.40.10:FF:000184">
    <property type="entry name" value="Pentatricopeptide repeat-containing protein, chloroplastic"/>
    <property type="match status" value="1"/>
</dbReference>
<dbReference type="InterPro" id="IPR046848">
    <property type="entry name" value="E_motif"/>
</dbReference>
<dbReference type="Pfam" id="PF20431">
    <property type="entry name" value="E_motif"/>
    <property type="match status" value="1"/>
</dbReference>
<dbReference type="InterPro" id="IPR046849">
    <property type="entry name" value="E2_motif"/>
</dbReference>
<dbReference type="Pfam" id="PF13041">
    <property type="entry name" value="PPR_2"/>
    <property type="match status" value="3"/>
</dbReference>
<feature type="repeat" description="PPR" evidence="2">
    <location>
        <begin position="343"/>
        <end position="373"/>
    </location>
</feature>
<dbReference type="NCBIfam" id="TIGR00756">
    <property type="entry name" value="PPR"/>
    <property type="match status" value="6"/>
</dbReference>
<dbReference type="GO" id="GO:0009451">
    <property type="term" value="P:RNA modification"/>
    <property type="evidence" value="ECO:0007669"/>
    <property type="project" value="InterPro"/>
</dbReference>
<dbReference type="Pfam" id="PF01535">
    <property type="entry name" value="PPR"/>
    <property type="match status" value="3"/>
</dbReference>
<name>A0AAD3Y0H0_NEPGR</name>
<dbReference type="Proteomes" id="UP001279734">
    <property type="component" value="Unassembled WGS sequence"/>
</dbReference>
<dbReference type="Pfam" id="PF20430">
    <property type="entry name" value="Eplus_motif"/>
    <property type="match status" value="1"/>
</dbReference>
<evidence type="ECO:0000256" key="1">
    <source>
        <dbReference type="ARBA" id="ARBA00022737"/>
    </source>
</evidence>
<dbReference type="PANTHER" id="PTHR47926">
    <property type="entry name" value="PENTATRICOPEPTIDE REPEAT-CONTAINING PROTEIN"/>
    <property type="match status" value="1"/>
</dbReference>
<dbReference type="PANTHER" id="PTHR47926:SF387">
    <property type="entry name" value="PENTATRICOPEPTIDE REPEAT-CONTAINING PROTEIN"/>
    <property type="match status" value="1"/>
</dbReference>
<dbReference type="EMBL" id="BSYO01000025">
    <property type="protein sequence ID" value="GMH22576.1"/>
    <property type="molecule type" value="Genomic_DNA"/>
</dbReference>
<dbReference type="PROSITE" id="PS51375">
    <property type="entry name" value="PPR"/>
    <property type="match status" value="6"/>
</dbReference>
<evidence type="ECO:0000256" key="2">
    <source>
        <dbReference type="PROSITE-ProRule" id="PRU00708"/>
    </source>
</evidence>
<gene>
    <name evidence="3" type="ORF">Nepgr_024419</name>
</gene>
<dbReference type="FunFam" id="1.25.40.10:FF:000470">
    <property type="entry name" value="Pentatricopeptide repeat-containing protein At5g66520"/>
    <property type="match status" value="1"/>
</dbReference>
<evidence type="ECO:0000313" key="4">
    <source>
        <dbReference type="Proteomes" id="UP001279734"/>
    </source>
</evidence>
<feature type="repeat" description="PPR" evidence="2">
    <location>
        <begin position="242"/>
        <end position="276"/>
    </location>
</feature>
<dbReference type="GO" id="GO:0003723">
    <property type="term" value="F:RNA binding"/>
    <property type="evidence" value="ECO:0007669"/>
    <property type="project" value="InterPro"/>
</dbReference>
<feature type="repeat" description="PPR" evidence="2">
    <location>
        <begin position="374"/>
        <end position="408"/>
    </location>
</feature>
<dbReference type="InterPro" id="IPR002885">
    <property type="entry name" value="PPR_rpt"/>
</dbReference>
<evidence type="ECO:0000313" key="3">
    <source>
        <dbReference type="EMBL" id="GMH22576.1"/>
    </source>
</evidence>
<dbReference type="AlphaFoldDB" id="A0AAD3Y0H0"/>